<keyword evidence="3" id="KW-1185">Reference proteome</keyword>
<evidence type="ECO:0000313" key="3">
    <source>
        <dbReference type="Proteomes" id="UP000595140"/>
    </source>
</evidence>
<protein>
    <submittedName>
        <fullName evidence="2">Uncharacterized protein</fullName>
    </submittedName>
</protein>
<reference evidence="2 3" key="1">
    <citation type="submission" date="2018-04" db="EMBL/GenBank/DDBJ databases">
        <authorList>
            <person name="Vogel A."/>
        </authorList>
    </citation>
    <scope>NUCLEOTIDE SEQUENCE [LARGE SCALE GENOMIC DNA]</scope>
</reference>
<name>A0A484K4D2_9ASTE</name>
<dbReference type="AlphaFoldDB" id="A0A484K4D2"/>
<dbReference type="EMBL" id="OOIL02000115">
    <property type="protein sequence ID" value="VFQ60370.1"/>
    <property type="molecule type" value="Genomic_DNA"/>
</dbReference>
<gene>
    <name evidence="2" type="ORF">CCAM_LOCUS2146</name>
</gene>
<organism evidence="2 3">
    <name type="scientific">Cuscuta campestris</name>
    <dbReference type="NCBI Taxonomy" id="132261"/>
    <lineage>
        <taxon>Eukaryota</taxon>
        <taxon>Viridiplantae</taxon>
        <taxon>Streptophyta</taxon>
        <taxon>Embryophyta</taxon>
        <taxon>Tracheophyta</taxon>
        <taxon>Spermatophyta</taxon>
        <taxon>Magnoliopsida</taxon>
        <taxon>eudicotyledons</taxon>
        <taxon>Gunneridae</taxon>
        <taxon>Pentapetalae</taxon>
        <taxon>asterids</taxon>
        <taxon>lamiids</taxon>
        <taxon>Solanales</taxon>
        <taxon>Convolvulaceae</taxon>
        <taxon>Cuscuteae</taxon>
        <taxon>Cuscuta</taxon>
        <taxon>Cuscuta subgen. Grammica</taxon>
        <taxon>Cuscuta sect. Cleistogrammica</taxon>
    </lineage>
</organism>
<evidence type="ECO:0000313" key="2">
    <source>
        <dbReference type="EMBL" id="VFQ60370.1"/>
    </source>
</evidence>
<accession>A0A484K4D2</accession>
<sequence length="85" mass="9059">MVSEPTRSGGLRSGGPRSGGLVKPAVTNVVVTNVAVTNEDVGPYGGAEGVELWRALCFRVWVGDLVFESSFPHIPLLHQISRVQT</sequence>
<evidence type="ECO:0000256" key="1">
    <source>
        <dbReference type="SAM" id="MobiDB-lite"/>
    </source>
</evidence>
<proteinExistence type="predicted"/>
<feature type="region of interest" description="Disordered" evidence="1">
    <location>
        <begin position="1"/>
        <end position="22"/>
    </location>
</feature>
<dbReference type="Proteomes" id="UP000595140">
    <property type="component" value="Unassembled WGS sequence"/>
</dbReference>